<sequence length="243" mass="26340">MLSLASLAASTGFFASLDLCADEYLLLFAPRERIASVSHLVKDEAESPLAPMAKSVAANDGALESLAGRGISIAFTTRPIDPSRRRLAERLGIRLVSLGFARGPGDVADNVRKFASMFSGKAPARDWLGRYRRLAASAPPPRPRHWVSASGAYPGESADGWLRLAGIRLAPFGSGLGRIEQVAAARHPLLLSDYRAGQYSRNAEWLAHPLVKAKIERARKVDGRPFTCAGPLMLDLAEELRRR</sequence>
<dbReference type="AlphaFoldDB" id="A0A839Z233"/>
<comment type="caution">
    <text evidence="1">The sequence shown here is derived from an EMBL/GenBank/DDBJ whole genome shotgun (WGS) entry which is preliminary data.</text>
</comment>
<reference evidence="1 2" key="1">
    <citation type="submission" date="2020-08" db="EMBL/GenBank/DDBJ databases">
        <title>Genomic Encyclopedia of Type Strains, Phase IV (KMG-IV): sequencing the most valuable type-strain genomes for metagenomic binning, comparative biology and taxonomic classification.</title>
        <authorList>
            <person name="Goeker M."/>
        </authorList>
    </citation>
    <scope>NUCLEOTIDE SEQUENCE [LARGE SCALE GENOMIC DNA]</scope>
    <source>
        <strain evidence="1 2">DSM 24194</strain>
    </source>
</reference>
<keyword evidence="2" id="KW-1185">Reference proteome</keyword>
<proteinExistence type="predicted"/>
<gene>
    <name evidence="1" type="ORF">FHS50_000826</name>
</gene>
<evidence type="ECO:0000313" key="2">
    <source>
        <dbReference type="Proteomes" id="UP000578569"/>
    </source>
</evidence>
<accession>A0A839Z233</accession>
<dbReference type="RefSeq" id="WP_183933121.1">
    <property type="nucleotide sequence ID" value="NZ_JACICF010000001.1"/>
</dbReference>
<name>A0A839Z233_9SPHN</name>
<dbReference type="Proteomes" id="UP000578569">
    <property type="component" value="Unassembled WGS sequence"/>
</dbReference>
<protein>
    <submittedName>
        <fullName evidence="1">Iron complex transport system substrate-binding protein</fullName>
    </submittedName>
</protein>
<evidence type="ECO:0000313" key="1">
    <source>
        <dbReference type="EMBL" id="MBB3763803.1"/>
    </source>
</evidence>
<dbReference type="EMBL" id="JACICF010000001">
    <property type="protein sequence ID" value="MBB3763803.1"/>
    <property type="molecule type" value="Genomic_DNA"/>
</dbReference>
<organism evidence="1 2">
    <name type="scientific">Sphingomicrobium lutaoense</name>
    <dbReference type="NCBI Taxonomy" id="515949"/>
    <lineage>
        <taxon>Bacteria</taxon>
        <taxon>Pseudomonadati</taxon>
        <taxon>Pseudomonadota</taxon>
        <taxon>Alphaproteobacteria</taxon>
        <taxon>Sphingomonadales</taxon>
        <taxon>Sphingomonadaceae</taxon>
        <taxon>Sphingomicrobium</taxon>
    </lineage>
</organism>